<sequence>MSSLSIEGSVANLDGGSFRLIGSSLSADQATYQHKRRCSVRGDDDSVKCGTSGQKRKGWVVFRCGVAFPVPLPKVAMSPEIRFRIPRANSSSLSLSKEVVKVRRSKGIARLLSPL</sequence>
<dbReference type="EMBL" id="SZYD01000013">
    <property type="protein sequence ID" value="KAD4384642.1"/>
    <property type="molecule type" value="Genomic_DNA"/>
</dbReference>
<evidence type="ECO:0000313" key="2">
    <source>
        <dbReference type="Proteomes" id="UP000326396"/>
    </source>
</evidence>
<name>A0A5N6N3W3_9ASTR</name>
<protein>
    <submittedName>
        <fullName evidence="1">Uncharacterized protein</fullName>
    </submittedName>
</protein>
<keyword evidence="2" id="KW-1185">Reference proteome</keyword>
<gene>
    <name evidence="1" type="ORF">E3N88_24810</name>
</gene>
<organism evidence="1 2">
    <name type="scientific">Mikania micrantha</name>
    <name type="common">bitter vine</name>
    <dbReference type="NCBI Taxonomy" id="192012"/>
    <lineage>
        <taxon>Eukaryota</taxon>
        <taxon>Viridiplantae</taxon>
        <taxon>Streptophyta</taxon>
        <taxon>Embryophyta</taxon>
        <taxon>Tracheophyta</taxon>
        <taxon>Spermatophyta</taxon>
        <taxon>Magnoliopsida</taxon>
        <taxon>eudicotyledons</taxon>
        <taxon>Gunneridae</taxon>
        <taxon>Pentapetalae</taxon>
        <taxon>asterids</taxon>
        <taxon>campanulids</taxon>
        <taxon>Asterales</taxon>
        <taxon>Asteraceae</taxon>
        <taxon>Asteroideae</taxon>
        <taxon>Heliantheae alliance</taxon>
        <taxon>Eupatorieae</taxon>
        <taxon>Mikania</taxon>
    </lineage>
</organism>
<dbReference type="Proteomes" id="UP000326396">
    <property type="component" value="Linkage Group LG3"/>
</dbReference>
<reference evidence="1 2" key="1">
    <citation type="submission" date="2019-05" db="EMBL/GenBank/DDBJ databases">
        <title>Mikania micrantha, genome provides insights into the molecular mechanism of rapid growth.</title>
        <authorList>
            <person name="Liu B."/>
        </authorList>
    </citation>
    <scope>NUCLEOTIDE SEQUENCE [LARGE SCALE GENOMIC DNA]</scope>
    <source>
        <strain evidence="1">NLD-2019</strain>
        <tissue evidence="1">Leaf</tissue>
    </source>
</reference>
<accession>A0A5N6N3W3</accession>
<proteinExistence type="predicted"/>
<dbReference type="AlphaFoldDB" id="A0A5N6N3W3"/>
<comment type="caution">
    <text evidence="1">The sequence shown here is derived from an EMBL/GenBank/DDBJ whole genome shotgun (WGS) entry which is preliminary data.</text>
</comment>
<evidence type="ECO:0000313" key="1">
    <source>
        <dbReference type="EMBL" id="KAD4384642.1"/>
    </source>
</evidence>